<dbReference type="InterPro" id="IPR005586">
    <property type="entry name" value="ABC_trans_aux"/>
</dbReference>
<dbReference type="EMBL" id="LNYS01000006">
    <property type="protein sequence ID" value="KTD51479.1"/>
    <property type="molecule type" value="Genomic_DNA"/>
</dbReference>
<feature type="compositionally biased region" description="Polar residues" evidence="1">
    <location>
        <begin position="199"/>
        <end position="208"/>
    </location>
</feature>
<dbReference type="RefSeq" id="WP_058506457.1">
    <property type="nucleotide sequence ID" value="NZ_CAAAIK010000019.1"/>
</dbReference>
<evidence type="ECO:0000259" key="2">
    <source>
        <dbReference type="Pfam" id="PF03886"/>
    </source>
</evidence>
<dbReference type="STRING" id="45073.Lqui_0323"/>
<accession>A0A0W0Y332</accession>
<dbReference type="AlphaFoldDB" id="A0A0W0Y332"/>
<comment type="caution">
    <text evidence="3">The sequence shown here is derived from an EMBL/GenBank/DDBJ whole genome shotgun (WGS) entry which is preliminary data.</text>
</comment>
<feature type="region of interest" description="Disordered" evidence="1">
    <location>
        <begin position="189"/>
        <end position="208"/>
    </location>
</feature>
<dbReference type="SUPFAM" id="SSF159594">
    <property type="entry name" value="XCC0632-like"/>
    <property type="match status" value="1"/>
</dbReference>
<proteinExistence type="predicted"/>
<dbReference type="PATRIC" id="fig|45073.5.peg.348"/>
<sequence>MKKYLLIVLTLLLAACGRSKEPLLYVINPILNTSSQAYTHSVMRIGIDDVSIPEYLAKPQLMFFLSANQSKMEDDHQWAEGLQSNVKRVLRSNLSTLIPNAVVEVAPWDPKFDPAIQLQVNINEFKVDSQGNSILQADYVIYGPSFENRKYSVYYHIKLPVVNQQTLVSSMNANFTCLSSDISRHIPVKLADKPKESPETSLPPLTTK</sequence>
<dbReference type="Pfam" id="PF03886">
    <property type="entry name" value="ABC_trans_aux"/>
    <property type="match status" value="1"/>
</dbReference>
<feature type="domain" description="ABC-type transport auxiliary lipoprotein component" evidence="2">
    <location>
        <begin position="30"/>
        <end position="182"/>
    </location>
</feature>
<dbReference type="PROSITE" id="PS51257">
    <property type="entry name" value="PROKAR_LIPOPROTEIN"/>
    <property type="match status" value="1"/>
</dbReference>
<keyword evidence="4" id="KW-1185">Reference proteome</keyword>
<gene>
    <name evidence="3" type="ORF">Lqui_0323</name>
</gene>
<evidence type="ECO:0000313" key="3">
    <source>
        <dbReference type="EMBL" id="KTD51479.1"/>
    </source>
</evidence>
<evidence type="ECO:0000313" key="4">
    <source>
        <dbReference type="Proteomes" id="UP000054618"/>
    </source>
</evidence>
<protein>
    <recommendedName>
        <fullName evidence="2">ABC-type transport auxiliary lipoprotein component domain-containing protein</fullName>
    </recommendedName>
</protein>
<evidence type="ECO:0000256" key="1">
    <source>
        <dbReference type="SAM" id="MobiDB-lite"/>
    </source>
</evidence>
<name>A0A0W0Y332_9GAMM</name>
<reference evidence="3 4" key="1">
    <citation type="submission" date="2015-11" db="EMBL/GenBank/DDBJ databases">
        <title>Genomic analysis of 38 Legionella species identifies large and diverse effector repertoires.</title>
        <authorList>
            <person name="Burstein D."/>
            <person name="Amaro F."/>
            <person name="Zusman T."/>
            <person name="Lifshitz Z."/>
            <person name="Cohen O."/>
            <person name="Gilbert J.A."/>
            <person name="Pupko T."/>
            <person name="Shuman H.A."/>
            <person name="Segal G."/>
        </authorList>
    </citation>
    <scope>NUCLEOTIDE SEQUENCE [LARGE SCALE GENOMIC DNA]</scope>
    <source>
        <strain evidence="3 4">CDC#1442-AUS-E</strain>
    </source>
</reference>
<dbReference type="OrthoDB" id="7063250at2"/>
<organism evidence="3 4">
    <name type="scientific">Legionella quinlivanii</name>
    <dbReference type="NCBI Taxonomy" id="45073"/>
    <lineage>
        <taxon>Bacteria</taxon>
        <taxon>Pseudomonadati</taxon>
        <taxon>Pseudomonadota</taxon>
        <taxon>Gammaproteobacteria</taxon>
        <taxon>Legionellales</taxon>
        <taxon>Legionellaceae</taxon>
        <taxon>Legionella</taxon>
    </lineage>
</organism>
<dbReference type="Proteomes" id="UP000054618">
    <property type="component" value="Unassembled WGS sequence"/>
</dbReference>
<dbReference type="Gene3D" id="3.40.50.10610">
    <property type="entry name" value="ABC-type transport auxiliary lipoprotein component"/>
    <property type="match status" value="1"/>
</dbReference>